<dbReference type="GO" id="GO:0004519">
    <property type="term" value="F:endonuclease activity"/>
    <property type="evidence" value="ECO:0007669"/>
    <property type="project" value="UniProtKB-KW"/>
</dbReference>
<evidence type="ECO:0000313" key="10">
    <source>
        <dbReference type="Proteomes" id="UP000036403"/>
    </source>
</evidence>
<dbReference type="SUPFAM" id="SSF56672">
    <property type="entry name" value="DNA/RNA polymerases"/>
    <property type="match status" value="1"/>
</dbReference>
<sequence>MRTQELLRDVDEVTQEDQNKALARTMPFIKVMVGKLPVKTLVDTGAQISAITKALYDNMTNEGVEMRIIPIKKFLLTGAFSDRGQPIAHRKQINFRTGEEEYTHELYVVRNLAYEMILGIDFLSERKAILQCGKEFTVEFLEKNEQSAELNAIAIEEADTILRRILNDNADLFIDEIGCVEHYEHEIVINNEKPFKGKTYPVPEKVTVWTENGWCVVHTRDAASYRPGLKFGIYVDASKYGLGARLYQYKENRPEERFTVAYASRSLKGAKLNYTVTDIECLALVWALRKWHATLLGRHVKVHSDHRALKFLTACADDSARIARWTAFLHEFDLEICHMPGRENVIADTLSRNNVKNGYAKKEGNTKRIAAIIPIVNDEDETKQWIEMIIDAQREDEQLQREIAEEPETLPSREGLVRVTLHKGERIVIPEAIKWQLVDRIHKYLLHFGTDK</sequence>
<gene>
    <name evidence="9" type="ORF">RF55_7861</name>
</gene>
<dbReference type="Gene3D" id="2.40.70.10">
    <property type="entry name" value="Acid Proteases"/>
    <property type="match status" value="1"/>
</dbReference>
<keyword evidence="10" id="KW-1185">Reference proteome</keyword>
<keyword evidence="5" id="KW-0378">Hydrolase</keyword>
<evidence type="ECO:0000313" key="9">
    <source>
        <dbReference type="EMBL" id="KMQ92189.1"/>
    </source>
</evidence>
<evidence type="ECO:0000256" key="2">
    <source>
        <dbReference type="ARBA" id="ARBA00022695"/>
    </source>
</evidence>
<dbReference type="Pfam" id="PF00077">
    <property type="entry name" value="RVP"/>
    <property type="match status" value="1"/>
</dbReference>
<keyword evidence="4" id="KW-0255">Endonuclease</keyword>
<feature type="domain" description="Retropepsins" evidence="7">
    <location>
        <begin position="26"/>
        <end position="130"/>
    </location>
</feature>
<dbReference type="PaxDb" id="67767-A0A0J7KPM6"/>
<reference evidence="9 10" key="1">
    <citation type="submission" date="2015-04" db="EMBL/GenBank/DDBJ databases">
        <title>Lasius niger genome sequencing.</title>
        <authorList>
            <person name="Konorov E.A."/>
            <person name="Nikitin M.A."/>
            <person name="Kirill M.V."/>
            <person name="Chang P."/>
        </authorList>
    </citation>
    <scope>NUCLEOTIDE SEQUENCE [LARGE SCALE GENOMIC DNA]</scope>
    <source>
        <tissue evidence="9">Whole</tissue>
    </source>
</reference>
<evidence type="ECO:0000259" key="8">
    <source>
        <dbReference type="Pfam" id="PF17917"/>
    </source>
</evidence>
<dbReference type="FunFam" id="3.10.20.370:FF:000001">
    <property type="entry name" value="Retrovirus-related Pol polyprotein from transposon 17.6-like protein"/>
    <property type="match status" value="1"/>
</dbReference>
<keyword evidence="2" id="KW-0548">Nucleotidyltransferase</keyword>
<keyword evidence="3" id="KW-0540">Nuclease</keyword>
<dbReference type="OrthoDB" id="420169at2759"/>
<dbReference type="InterPro" id="IPR050951">
    <property type="entry name" value="Retrovirus_Pol_polyprotein"/>
</dbReference>
<dbReference type="GO" id="GO:0003964">
    <property type="term" value="F:RNA-directed DNA polymerase activity"/>
    <property type="evidence" value="ECO:0007669"/>
    <property type="project" value="UniProtKB-KW"/>
</dbReference>
<dbReference type="Pfam" id="PF17917">
    <property type="entry name" value="RT_RNaseH"/>
    <property type="match status" value="1"/>
</dbReference>
<feature type="non-terminal residue" evidence="9">
    <location>
        <position position="452"/>
    </location>
</feature>
<dbReference type="CDD" id="cd09274">
    <property type="entry name" value="RNase_HI_RT_Ty3"/>
    <property type="match status" value="1"/>
</dbReference>
<evidence type="ECO:0000256" key="6">
    <source>
        <dbReference type="ARBA" id="ARBA00022918"/>
    </source>
</evidence>
<evidence type="ECO:0000256" key="4">
    <source>
        <dbReference type="ARBA" id="ARBA00022759"/>
    </source>
</evidence>
<dbReference type="STRING" id="67767.A0A0J7KPM6"/>
<protein>
    <submittedName>
        <fullName evidence="9">Retrovirus-related pol polyprotein from transposon</fullName>
    </submittedName>
</protein>
<dbReference type="PANTHER" id="PTHR37984:SF5">
    <property type="entry name" value="PROTEIN NYNRIN-LIKE"/>
    <property type="match status" value="1"/>
</dbReference>
<dbReference type="SUPFAM" id="SSF50630">
    <property type="entry name" value="Acid proteases"/>
    <property type="match status" value="1"/>
</dbReference>
<keyword evidence="1" id="KW-0808">Transferase</keyword>
<dbReference type="AlphaFoldDB" id="A0A0J7KPM6"/>
<dbReference type="PANTHER" id="PTHR37984">
    <property type="entry name" value="PROTEIN CBG26694"/>
    <property type="match status" value="1"/>
</dbReference>
<name>A0A0J7KPM6_LASNI</name>
<dbReference type="EMBL" id="LBMM01004664">
    <property type="protein sequence ID" value="KMQ92189.1"/>
    <property type="molecule type" value="Genomic_DNA"/>
</dbReference>
<comment type="caution">
    <text evidence="9">The sequence shown here is derived from an EMBL/GenBank/DDBJ whole genome shotgun (WGS) entry which is preliminary data.</text>
</comment>
<evidence type="ECO:0000259" key="7">
    <source>
        <dbReference type="Pfam" id="PF00077"/>
    </source>
</evidence>
<proteinExistence type="predicted"/>
<evidence type="ECO:0000256" key="3">
    <source>
        <dbReference type="ARBA" id="ARBA00022722"/>
    </source>
</evidence>
<dbReference type="InterPro" id="IPR043502">
    <property type="entry name" value="DNA/RNA_pol_sf"/>
</dbReference>
<evidence type="ECO:0000256" key="5">
    <source>
        <dbReference type="ARBA" id="ARBA00022801"/>
    </source>
</evidence>
<accession>A0A0J7KPM6</accession>
<dbReference type="Proteomes" id="UP000036403">
    <property type="component" value="Unassembled WGS sequence"/>
</dbReference>
<evidence type="ECO:0000256" key="1">
    <source>
        <dbReference type="ARBA" id="ARBA00022679"/>
    </source>
</evidence>
<dbReference type="InterPro" id="IPR018061">
    <property type="entry name" value="Retropepsins"/>
</dbReference>
<dbReference type="InterPro" id="IPR041373">
    <property type="entry name" value="RT_RNaseH"/>
</dbReference>
<dbReference type="GO" id="GO:0016787">
    <property type="term" value="F:hydrolase activity"/>
    <property type="evidence" value="ECO:0007669"/>
    <property type="project" value="UniProtKB-KW"/>
</dbReference>
<organism evidence="9 10">
    <name type="scientific">Lasius niger</name>
    <name type="common">Black garden ant</name>
    <dbReference type="NCBI Taxonomy" id="67767"/>
    <lineage>
        <taxon>Eukaryota</taxon>
        <taxon>Metazoa</taxon>
        <taxon>Ecdysozoa</taxon>
        <taxon>Arthropoda</taxon>
        <taxon>Hexapoda</taxon>
        <taxon>Insecta</taxon>
        <taxon>Pterygota</taxon>
        <taxon>Neoptera</taxon>
        <taxon>Endopterygota</taxon>
        <taxon>Hymenoptera</taxon>
        <taxon>Apocrita</taxon>
        <taxon>Aculeata</taxon>
        <taxon>Formicoidea</taxon>
        <taxon>Formicidae</taxon>
        <taxon>Formicinae</taxon>
        <taxon>Lasius</taxon>
        <taxon>Lasius</taxon>
    </lineage>
</organism>
<dbReference type="CDD" id="cd00303">
    <property type="entry name" value="retropepsin_like"/>
    <property type="match status" value="1"/>
</dbReference>
<keyword evidence="6" id="KW-0695">RNA-directed DNA polymerase</keyword>
<dbReference type="InterPro" id="IPR021109">
    <property type="entry name" value="Peptidase_aspartic_dom_sf"/>
</dbReference>
<feature type="domain" description="Reverse transcriptase RNase H-like" evidence="8">
    <location>
        <begin position="228"/>
        <end position="332"/>
    </location>
</feature>